<protein>
    <submittedName>
        <fullName evidence="1">Uncharacterized protein</fullName>
    </submittedName>
</protein>
<keyword evidence="2" id="KW-1185">Reference proteome</keyword>
<name>A0ABY4IZS0_9MICO</name>
<dbReference type="RefSeq" id="WP_261812413.1">
    <property type="nucleotide sequence ID" value="NZ_CP078078.1"/>
</dbReference>
<gene>
    <name evidence="1" type="ORF">KV397_05970</name>
</gene>
<evidence type="ECO:0000313" key="2">
    <source>
        <dbReference type="Proteomes" id="UP000830631"/>
    </source>
</evidence>
<sequence>MTDNAADRGFAARRLLGEDVIWIADAMLSASKGDVAAGVGPLVLASFLSRIVYEGRDVLTSDDPHVGVPRLAKLLTDENSDAVARARHAVKLLDDTHKTFHTFREDMRTYWIGQRAMLHENVPKWAHSLAPDLGVFSLHGHVIGATVPLQVRFDIPGRLDGAGGRTFNEFGVTLGSQLTVYSPFAGGPKALRSTLDLRPLEGITQDDYMVEDFLDDRYDPAIDIEAKLLLLLVEQDVNTVAHVLPLSRCGHEPAEFRARLVSTWHALTSLSEILDAYPNAKASSTVRVRAFLRSPAVRGFLDDRKTSAVRNRFVHYVIHPNVPLALDRADVTGSIITSVHPTHTADSLNQITDDLVAELSALFGQWRYGYVPLSTGH</sequence>
<dbReference type="Proteomes" id="UP000830631">
    <property type="component" value="Chromosome"/>
</dbReference>
<evidence type="ECO:0000313" key="1">
    <source>
        <dbReference type="EMBL" id="UPL17331.1"/>
    </source>
</evidence>
<accession>A0ABY4IZS0</accession>
<dbReference type="EMBL" id="CP078078">
    <property type="protein sequence ID" value="UPL17331.1"/>
    <property type="molecule type" value="Genomic_DNA"/>
</dbReference>
<reference evidence="1 2" key="1">
    <citation type="submission" date="2021-06" db="EMBL/GenBank/DDBJ databases">
        <title>Genome-based taxonomic framework of Microbacterium strains isolated from marine environment, the description of four new species and reclassification of four preexisting species.</title>
        <authorList>
            <person name="Lee S.D."/>
            <person name="Kim S.-M."/>
            <person name="Byeon Y.-S."/>
            <person name="Yang H.L."/>
            <person name="Kim I.S."/>
        </authorList>
    </citation>
    <scope>NUCLEOTIDE SEQUENCE [LARGE SCALE GENOMIC DNA]</scope>
    <source>
        <strain evidence="1 2">KSW4-10</strain>
    </source>
</reference>
<proteinExistence type="predicted"/>
<organism evidence="1 2">
    <name type="scientific">Microbacterium aurugineum</name>
    <dbReference type="NCBI Taxonomy" id="2851642"/>
    <lineage>
        <taxon>Bacteria</taxon>
        <taxon>Bacillati</taxon>
        <taxon>Actinomycetota</taxon>
        <taxon>Actinomycetes</taxon>
        <taxon>Micrococcales</taxon>
        <taxon>Microbacteriaceae</taxon>
        <taxon>Microbacterium</taxon>
    </lineage>
</organism>